<organism evidence="2">
    <name type="scientific">Tanacetum cinerariifolium</name>
    <name type="common">Dalmatian daisy</name>
    <name type="synonym">Chrysanthemum cinerariifolium</name>
    <dbReference type="NCBI Taxonomy" id="118510"/>
    <lineage>
        <taxon>Eukaryota</taxon>
        <taxon>Viridiplantae</taxon>
        <taxon>Streptophyta</taxon>
        <taxon>Embryophyta</taxon>
        <taxon>Tracheophyta</taxon>
        <taxon>Spermatophyta</taxon>
        <taxon>Magnoliopsida</taxon>
        <taxon>eudicotyledons</taxon>
        <taxon>Gunneridae</taxon>
        <taxon>Pentapetalae</taxon>
        <taxon>asterids</taxon>
        <taxon>campanulids</taxon>
        <taxon>Asterales</taxon>
        <taxon>Asteraceae</taxon>
        <taxon>Asteroideae</taxon>
        <taxon>Anthemideae</taxon>
        <taxon>Anthemidinae</taxon>
        <taxon>Tanacetum</taxon>
    </lineage>
</organism>
<protein>
    <submittedName>
        <fullName evidence="2">Uncharacterized protein</fullName>
    </submittedName>
</protein>
<comment type="caution">
    <text evidence="2">The sequence shown here is derived from an EMBL/GenBank/DDBJ whole genome shotgun (WGS) entry which is preliminary data.</text>
</comment>
<accession>A0A699UJS2</accession>
<dbReference type="EMBL" id="BKCJ011330708">
    <property type="protein sequence ID" value="GFD21566.1"/>
    <property type="molecule type" value="Genomic_DNA"/>
</dbReference>
<proteinExistence type="predicted"/>
<feature type="non-terminal residue" evidence="2">
    <location>
        <position position="1"/>
    </location>
</feature>
<reference evidence="2" key="1">
    <citation type="journal article" date="2019" name="Sci. Rep.">
        <title>Draft genome of Tanacetum cinerariifolium, the natural source of mosquito coil.</title>
        <authorList>
            <person name="Yamashiro T."/>
            <person name="Shiraishi A."/>
            <person name="Satake H."/>
            <person name="Nakayama K."/>
        </authorList>
    </citation>
    <scope>NUCLEOTIDE SEQUENCE</scope>
</reference>
<name>A0A699UJS2_TANCI</name>
<gene>
    <name evidence="2" type="ORF">Tci_893535</name>
</gene>
<evidence type="ECO:0000256" key="1">
    <source>
        <dbReference type="SAM" id="MobiDB-lite"/>
    </source>
</evidence>
<evidence type="ECO:0000313" key="2">
    <source>
        <dbReference type="EMBL" id="GFD21566.1"/>
    </source>
</evidence>
<feature type="region of interest" description="Disordered" evidence="1">
    <location>
        <begin position="1"/>
        <end position="29"/>
    </location>
</feature>
<dbReference type="AlphaFoldDB" id="A0A699UJS2"/>
<feature type="compositionally biased region" description="Polar residues" evidence="1">
    <location>
        <begin position="17"/>
        <end position="29"/>
    </location>
</feature>
<sequence length="84" mass="9375">SRPSPAIESTSDDVQDKNPSVTETRASDSTILSKPTIKFVKAVDRPAERPTTDKVKTAKKSTVKYVELYRKPLKKSTVRGNQRN</sequence>